<accession>G2EH83</accession>
<dbReference type="Proteomes" id="UP000003730">
    <property type="component" value="Unassembled WGS sequence"/>
</dbReference>
<dbReference type="eggNOG" id="ENOG5032ZXJ">
    <property type="taxonomic scope" value="Bacteria"/>
</dbReference>
<sequence length="143" mass="16095">MRKLILILFITLGFTSCKNDSKTDETIQEIESSELDGPDRTKKQSDGLTLLQGEFVYYGDAAVLQTNREIYGVVLDDKVTELNKMAKAYKKEATDYTTVSIRGKVISKPENEEGWPFRIEIKEILSVSASKPEANNVVKLESK</sequence>
<name>G2EH83_9FLAO</name>
<dbReference type="EMBL" id="AFXZ01000067">
    <property type="protein sequence ID" value="EGV42114.1"/>
    <property type="molecule type" value="Genomic_DNA"/>
</dbReference>
<evidence type="ECO:0008006" key="3">
    <source>
        <dbReference type="Google" id="ProtNLM"/>
    </source>
</evidence>
<dbReference type="RefSeq" id="WP_008639476.1">
    <property type="nucleotide sequence ID" value="NZ_AFXZ01000067.1"/>
</dbReference>
<dbReference type="PROSITE" id="PS51257">
    <property type="entry name" value="PROKAR_LIPOPROTEIN"/>
    <property type="match status" value="1"/>
</dbReference>
<dbReference type="OrthoDB" id="1143948at2"/>
<proteinExistence type="predicted"/>
<dbReference type="STRING" id="1046627.BZARG_470"/>
<gene>
    <name evidence="1" type="ORF">BZARG_470</name>
</gene>
<dbReference type="AlphaFoldDB" id="G2EH83"/>
<reference evidence="1 2" key="1">
    <citation type="journal article" date="2008" name="Int. J. Syst. Evol. Microbiol.">
        <title>Bizionia argentinensis sp. nov., isolated from surface marine water in Antarctica.</title>
        <authorList>
            <person name="Bercovich A."/>
            <person name="Vazquez S.C."/>
            <person name="Yankilevich P."/>
            <person name="Coria S.H."/>
            <person name="Foti M."/>
            <person name="Hernandez E."/>
            <person name="Vidal A."/>
            <person name="Ruberto L."/>
            <person name="Melo C."/>
            <person name="Marenssi S."/>
            <person name="Criscuolo M."/>
            <person name="Memoli M."/>
            <person name="Arguelles M."/>
            <person name="Mac Cormack W.P."/>
        </authorList>
    </citation>
    <scope>NUCLEOTIDE SEQUENCE [LARGE SCALE GENOMIC DNA]</scope>
    <source>
        <strain evidence="1 2">JUB59</strain>
    </source>
</reference>
<protein>
    <recommendedName>
        <fullName evidence="3">NlpE C-terminal OB domain-containing protein</fullName>
    </recommendedName>
</protein>
<keyword evidence="2" id="KW-1185">Reference proteome</keyword>
<evidence type="ECO:0000313" key="2">
    <source>
        <dbReference type="Proteomes" id="UP000003730"/>
    </source>
</evidence>
<evidence type="ECO:0000313" key="1">
    <source>
        <dbReference type="EMBL" id="EGV42114.1"/>
    </source>
</evidence>
<comment type="caution">
    <text evidence="1">The sequence shown here is derived from an EMBL/GenBank/DDBJ whole genome shotgun (WGS) entry which is preliminary data.</text>
</comment>
<organism evidence="1 2">
    <name type="scientific">Bizionia argentinensis JUB59</name>
    <dbReference type="NCBI Taxonomy" id="1046627"/>
    <lineage>
        <taxon>Bacteria</taxon>
        <taxon>Pseudomonadati</taxon>
        <taxon>Bacteroidota</taxon>
        <taxon>Flavobacteriia</taxon>
        <taxon>Flavobacteriales</taxon>
        <taxon>Flavobacteriaceae</taxon>
        <taxon>Bizionia</taxon>
    </lineage>
</organism>